<evidence type="ECO:0000313" key="1">
    <source>
        <dbReference type="EMBL" id="RAI37475.1"/>
    </source>
</evidence>
<dbReference type="RefSeq" id="WP_111358139.1">
    <property type="nucleotide sequence ID" value="NZ_NHSK01000051.1"/>
</dbReference>
<protein>
    <submittedName>
        <fullName evidence="1">Uncharacterized protein</fullName>
    </submittedName>
</protein>
<dbReference type="Proteomes" id="UP000248863">
    <property type="component" value="Unassembled WGS sequence"/>
</dbReference>
<dbReference type="EMBL" id="NPEU01000182">
    <property type="protein sequence ID" value="RAI37475.1"/>
    <property type="molecule type" value="Genomic_DNA"/>
</dbReference>
<evidence type="ECO:0000313" key="2">
    <source>
        <dbReference type="Proteomes" id="UP000248863"/>
    </source>
</evidence>
<gene>
    <name evidence="1" type="ORF">CH338_15975</name>
</gene>
<comment type="caution">
    <text evidence="1">The sequence shown here is derived from an EMBL/GenBank/DDBJ whole genome shotgun (WGS) entry which is preliminary data.</text>
</comment>
<sequence>MTHAPSETAVSVSISRLDDTVSVDLTCGSAWLADALECQLRGMVSHGDVKLDLAREPSTIDGEIVPEGSIR</sequence>
<reference evidence="1 2" key="1">
    <citation type="submission" date="2017-07" db="EMBL/GenBank/DDBJ databases">
        <title>Draft Genome Sequences of Select Purple Nonsulfur Bacteria.</title>
        <authorList>
            <person name="Lasarre B."/>
            <person name="Mckinlay J.B."/>
        </authorList>
    </citation>
    <scope>NUCLEOTIDE SEQUENCE [LARGE SCALE GENOMIC DNA]</scope>
    <source>
        <strain evidence="1 2">DSM 11907</strain>
    </source>
</reference>
<proteinExistence type="predicted"/>
<dbReference type="AlphaFoldDB" id="A0A327KJ08"/>
<organism evidence="1 2">
    <name type="scientific">Rhodoplanes elegans</name>
    <dbReference type="NCBI Taxonomy" id="29408"/>
    <lineage>
        <taxon>Bacteria</taxon>
        <taxon>Pseudomonadati</taxon>
        <taxon>Pseudomonadota</taxon>
        <taxon>Alphaproteobacteria</taxon>
        <taxon>Hyphomicrobiales</taxon>
        <taxon>Nitrobacteraceae</taxon>
        <taxon>Rhodoplanes</taxon>
    </lineage>
</organism>
<name>A0A327KJ08_9BRAD</name>
<keyword evidence="2" id="KW-1185">Reference proteome</keyword>
<accession>A0A327KJ08</accession>